<comment type="caution">
    <text evidence="5">The sequence shown here is derived from an EMBL/GenBank/DDBJ whole genome shotgun (WGS) entry which is preliminary data.</text>
</comment>
<reference evidence="5 6" key="1">
    <citation type="journal article" date="2023" name="Plants (Basel)">
        <title>Bridging the Gap: Combining Genomics and Transcriptomics Approaches to Understand Stylosanthes scabra, an Orphan Legume from the Brazilian Caatinga.</title>
        <authorList>
            <person name="Ferreira-Neto J.R.C."/>
            <person name="da Silva M.D."/>
            <person name="Binneck E."/>
            <person name="de Melo N.F."/>
            <person name="da Silva R.H."/>
            <person name="de Melo A.L.T.M."/>
            <person name="Pandolfi V."/>
            <person name="Bustamante F.O."/>
            <person name="Brasileiro-Vidal A.C."/>
            <person name="Benko-Iseppon A.M."/>
        </authorList>
    </citation>
    <scope>NUCLEOTIDE SEQUENCE [LARGE SCALE GENOMIC DNA]</scope>
    <source>
        <tissue evidence="5">Leaves</tissue>
    </source>
</reference>
<dbReference type="Gene3D" id="3.40.50.300">
    <property type="entry name" value="P-loop containing nucleotide triphosphate hydrolases"/>
    <property type="match status" value="1"/>
</dbReference>
<dbReference type="InterPro" id="IPR042197">
    <property type="entry name" value="Apaf_helical"/>
</dbReference>
<dbReference type="InterPro" id="IPR032675">
    <property type="entry name" value="LRR_dom_sf"/>
</dbReference>
<dbReference type="PROSITE" id="PS50104">
    <property type="entry name" value="TIR"/>
    <property type="match status" value="1"/>
</dbReference>
<dbReference type="Gene3D" id="3.80.10.10">
    <property type="entry name" value="Ribonuclease Inhibitor"/>
    <property type="match status" value="2"/>
</dbReference>
<dbReference type="InterPro" id="IPR035897">
    <property type="entry name" value="Toll_tir_struct_dom_sf"/>
</dbReference>
<dbReference type="Pfam" id="PF01582">
    <property type="entry name" value="TIR"/>
    <property type="match status" value="1"/>
</dbReference>
<dbReference type="InterPro" id="IPR000157">
    <property type="entry name" value="TIR_dom"/>
</dbReference>
<evidence type="ECO:0000256" key="1">
    <source>
        <dbReference type="ARBA" id="ARBA00022614"/>
    </source>
</evidence>
<dbReference type="Gene3D" id="1.10.8.430">
    <property type="entry name" value="Helical domain of apoptotic protease-activating factors"/>
    <property type="match status" value="1"/>
</dbReference>
<keyword evidence="3" id="KW-0611">Plant defense</keyword>
<feature type="domain" description="TIR" evidence="4">
    <location>
        <begin position="19"/>
        <end position="185"/>
    </location>
</feature>
<protein>
    <recommendedName>
        <fullName evidence="4">TIR domain-containing protein</fullName>
    </recommendedName>
</protein>
<dbReference type="SMART" id="SM00255">
    <property type="entry name" value="TIR"/>
    <property type="match status" value="1"/>
</dbReference>
<dbReference type="SUPFAM" id="SSF52058">
    <property type="entry name" value="L domain-like"/>
    <property type="match status" value="1"/>
</dbReference>
<dbReference type="EMBL" id="JASCZI010090679">
    <property type="protein sequence ID" value="MED6144821.1"/>
    <property type="molecule type" value="Genomic_DNA"/>
</dbReference>
<proteinExistence type="predicted"/>
<dbReference type="Gene3D" id="3.40.50.10140">
    <property type="entry name" value="Toll/interleukin-1 receptor homology (TIR) domain"/>
    <property type="match status" value="1"/>
</dbReference>
<evidence type="ECO:0000313" key="5">
    <source>
        <dbReference type="EMBL" id="MED6144821.1"/>
    </source>
</evidence>
<gene>
    <name evidence="5" type="ORF">PIB30_019065</name>
</gene>
<evidence type="ECO:0000259" key="4">
    <source>
        <dbReference type="PROSITE" id="PS50104"/>
    </source>
</evidence>
<evidence type="ECO:0000313" key="6">
    <source>
        <dbReference type="Proteomes" id="UP001341840"/>
    </source>
</evidence>
<keyword evidence="6" id="KW-1185">Reference proteome</keyword>
<dbReference type="SUPFAM" id="SSF52540">
    <property type="entry name" value="P-loop containing nucleoside triphosphate hydrolases"/>
    <property type="match status" value="1"/>
</dbReference>
<dbReference type="InterPro" id="IPR058192">
    <property type="entry name" value="WHD_ROQ1-like"/>
</dbReference>
<dbReference type="InterPro" id="IPR044974">
    <property type="entry name" value="Disease_R_plants"/>
</dbReference>
<dbReference type="PANTHER" id="PTHR11017">
    <property type="entry name" value="LEUCINE-RICH REPEAT-CONTAINING PROTEIN"/>
    <property type="match status" value="1"/>
</dbReference>
<dbReference type="Pfam" id="PF23286">
    <property type="entry name" value="LRR_13"/>
    <property type="match status" value="1"/>
</dbReference>
<dbReference type="PANTHER" id="PTHR11017:SF559">
    <property type="entry name" value="DISEASE RESISTANCE PROTEIN CHL1"/>
    <property type="match status" value="1"/>
</dbReference>
<keyword evidence="2" id="KW-0677">Repeat</keyword>
<accession>A0ABU6T9C5</accession>
<dbReference type="PRINTS" id="PR00364">
    <property type="entry name" value="DISEASERSIST"/>
</dbReference>
<dbReference type="Pfam" id="PF00931">
    <property type="entry name" value="NB-ARC"/>
    <property type="match status" value="1"/>
</dbReference>
<evidence type="ECO:0000256" key="2">
    <source>
        <dbReference type="ARBA" id="ARBA00022737"/>
    </source>
</evidence>
<name>A0ABU6T9C5_9FABA</name>
<evidence type="ECO:0000256" key="3">
    <source>
        <dbReference type="ARBA" id="ARBA00022821"/>
    </source>
</evidence>
<dbReference type="InterPro" id="IPR058546">
    <property type="entry name" value="RPS4B/Roq1-like_LRR"/>
</dbReference>
<dbReference type="InterPro" id="IPR027417">
    <property type="entry name" value="P-loop_NTPase"/>
</dbReference>
<keyword evidence="1" id="KW-0433">Leucine-rich repeat</keyword>
<organism evidence="5 6">
    <name type="scientific">Stylosanthes scabra</name>
    <dbReference type="NCBI Taxonomy" id="79078"/>
    <lineage>
        <taxon>Eukaryota</taxon>
        <taxon>Viridiplantae</taxon>
        <taxon>Streptophyta</taxon>
        <taxon>Embryophyta</taxon>
        <taxon>Tracheophyta</taxon>
        <taxon>Spermatophyta</taxon>
        <taxon>Magnoliopsida</taxon>
        <taxon>eudicotyledons</taxon>
        <taxon>Gunneridae</taxon>
        <taxon>Pentapetalae</taxon>
        <taxon>rosids</taxon>
        <taxon>fabids</taxon>
        <taxon>Fabales</taxon>
        <taxon>Fabaceae</taxon>
        <taxon>Papilionoideae</taxon>
        <taxon>50 kb inversion clade</taxon>
        <taxon>dalbergioids sensu lato</taxon>
        <taxon>Dalbergieae</taxon>
        <taxon>Pterocarpus clade</taxon>
        <taxon>Stylosanthes</taxon>
    </lineage>
</organism>
<dbReference type="Proteomes" id="UP001341840">
    <property type="component" value="Unassembled WGS sequence"/>
</dbReference>
<dbReference type="Pfam" id="PF23282">
    <property type="entry name" value="WHD_ROQ1"/>
    <property type="match status" value="1"/>
</dbReference>
<sequence length="875" mass="100143">MASNSTVHVGEEASSRRSWKHHVFLSFRGEDTRSGFTSHLYAALTRKGITTFKDDYNLRTGDHISDELLRSIEDSMFAIVVLSPNYASSTWCLDEIQKILECKNKLGQQILPVFYGVEPSDVRHQKGTFEEAFRKHERRFGEDSDKVRSWREALTQVANYSGWSTKNQSEATLVENISQSIHKILIPSLPSSMNKLVGIDSRVEQVIGHIGIGLNDVRYIGICGMGGIGKTTIARVVYEAIQSEFEVTYFLANVRETCEKNGIVQVQKQLVRHINISLDFNDEYDGRRTIRDSLCHKKVLLVVDDIDKEKQLKNLAEERDWFGSGSRIIITTRDMHLLKIYDAHEIYNVVKYCAGLPLALEVLGSHLYGRPIEAWHSALAKLKSVPYVDIFDTLKISYDGLDSMDKDIFLDIAYFFKGCDKEYVINILKRYGYHVEIGIDTLVDRSLLTIDEDGELEMHDLLEEMGKHIVIQESPNDPSKRSRLQSYEDINFVLTQNKGTEATHCIVGDNWRLYREQEQYRMRWRDLTFSNICQLKLLILNGLKAPILSYIPCLLRVLRWQGCPMETLPFVDQYYELVEIDLSLSYNIVQVWHGKKFMEKLKYLNLSSCPMLKQLPDLSEAPNLEILNVECCYELNDFPSYLTHHKGVVELILWKCSRFETLGSKLEMSSLQELDIEGCTSMRKLPEFGKCMKHLSILSLCGTAIEELPTTISCLVGLKELHLDLCKRLTCLPDSIQELKSLTVLSISYCPNVFQSLHSLSSLTSLGTLRLSACFLTSQESLSYNLANLVSLTDLELSENNFVRVPINIHELPKLRCLNLDFCPNLKVLPELPSSIKVLYARHCESLDAWNLNVIGCDCFQSKDTKTWIKRHKIM</sequence>
<dbReference type="InterPro" id="IPR002182">
    <property type="entry name" value="NB-ARC"/>
</dbReference>
<dbReference type="SUPFAM" id="SSF52200">
    <property type="entry name" value="Toll/Interleukin receptor TIR domain"/>
    <property type="match status" value="1"/>
</dbReference>